<reference evidence="4 5" key="1">
    <citation type="submission" date="2016-10" db="EMBL/GenBank/DDBJ databases">
        <authorList>
            <person name="de Groot N.N."/>
        </authorList>
    </citation>
    <scope>NUCLEOTIDE SEQUENCE [LARGE SCALE GENOMIC DNA]</scope>
    <source>
        <strain evidence="4 5">DSM 15345</strain>
    </source>
</reference>
<dbReference type="SMART" id="SM00382">
    <property type="entry name" value="AAA"/>
    <property type="match status" value="1"/>
</dbReference>
<sequence>MELSPDQAQAMTALSARLSACGVDIAAGAAADREPGEAPAEVVAVLGKAGSGKTALLAELAGRLAASGLSAISAEYEPKRRRGRSFAVLAPTNKAASVLRGRGVPATTIHRVLYVPVYDPEFEKVAKWLTEPGAPQPESERLTPEQLERVKTAFAQHGSVPAALATAGVSGSDFIAGWTKREEALDVGLVDEASMLDDRLFDDLRSIFSLLILFGDPAQLAPVGQSGAMAFDALPAPAKLTLGRVHRQAEDNPILDLAHALQDESISFEAFERMVEDAAARDDRVVIAERADADLMARAPMLCWRNATRVRLISGFRSAHGLAEDRLSPGEPLICDGLELPMKHRRKRIDLEARGLVKGAQVIFLGEGRRGGFARLHVVGAEAPRINVAAIIKIEGPDREEPLITSAARMGAAFVHGAACTIHKAQGSQWPEVQVFAPDLFAAARSGRSEAGVALWRRLAYVAVTRAQERLVWVSRWRMSRPAQPLGAEDLLALAAAD</sequence>
<dbReference type="PANTHER" id="PTHR43788:SF6">
    <property type="entry name" value="DNA HELICASE B"/>
    <property type="match status" value="1"/>
</dbReference>
<evidence type="ECO:0000259" key="3">
    <source>
        <dbReference type="SMART" id="SM00382"/>
    </source>
</evidence>
<evidence type="ECO:0000313" key="4">
    <source>
        <dbReference type="EMBL" id="SEA93006.1"/>
    </source>
</evidence>
<keyword evidence="2" id="KW-0067">ATP-binding</keyword>
<proteinExistence type="predicted"/>
<gene>
    <name evidence="4" type="ORF">SAMN05444370_1199</name>
</gene>
<dbReference type="Proteomes" id="UP000198703">
    <property type="component" value="Unassembled WGS sequence"/>
</dbReference>
<dbReference type="EMBL" id="FNQM01000019">
    <property type="protein sequence ID" value="SEA93006.1"/>
    <property type="molecule type" value="Genomic_DNA"/>
</dbReference>
<dbReference type="GO" id="GO:0005524">
    <property type="term" value="F:ATP binding"/>
    <property type="evidence" value="ECO:0007669"/>
    <property type="project" value="UniProtKB-KW"/>
</dbReference>
<dbReference type="InterPro" id="IPR027785">
    <property type="entry name" value="UvrD-like_helicase_C"/>
</dbReference>
<dbReference type="SUPFAM" id="SSF52540">
    <property type="entry name" value="P-loop containing nucleoside triphosphate hydrolases"/>
    <property type="match status" value="1"/>
</dbReference>
<dbReference type="PANTHER" id="PTHR43788">
    <property type="entry name" value="DNA2/NAM7 HELICASE FAMILY MEMBER"/>
    <property type="match status" value="1"/>
</dbReference>
<dbReference type="InterPro" id="IPR050534">
    <property type="entry name" value="Coronavir_polyprotein_1ab"/>
</dbReference>
<keyword evidence="5" id="KW-1185">Reference proteome</keyword>
<name>A0A1H4F6P0_9RHOB</name>
<feature type="domain" description="AAA+ ATPase" evidence="3">
    <location>
        <begin position="39"/>
        <end position="292"/>
    </location>
</feature>
<dbReference type="AlphaFoldDB" id="A0A1H4F6P0"/>
<evidence type="ECO:0000256" key="2">
    <source>
        <dbReference type="ARBA" id="ARBA00022840"/>
    </source>
</evidence>
<keyword evidence="1" id="KW-0547">Nucleotide-binding</keyword>
<dbReference type="InterPro" id="IPR027417">
    <property type="entry name" value="P-loop_NTPase"/>
</dbReference>
<organism evidence="4 5">
    <name type="scientific">Rubrimonas cliftonensis</name>
    <dbReference type="NCBI Taxonomy" id="89524"/>
    <lineage>
        <taxon>Bacteria</taxon>
        <taxon>Pseudomonadati</taxon>
        <taxon>Pseudomonadota</taxon>
        <taxon>Alphaproteobacteria</taxon>
        <taxon>Rhodobacterales</taxon>
        <taxon>Paracoccaceae</taxon>
        <taxon>Rubrimonas</taxon>
    </lineage>
</organism>
<dbReference type="Pfam" id="PF13538">
    <property type="entry name" value="UvrD_C_2"/>
    <property type="match status" value="1"/>
</dbReference>
<dbReference type="Pfam" id="PF13604">
    <property type="entry name" value="AAA_30"/>
    <property type="match status" value="1"/>
</dbReference>
<dbReference type="CDD" id="cd18809">
    <property type="entry name" value="SF1_C_RecD"/>
    <property type="match status" value="1"/>
</dbReference>
<protein>
    <submittedName>
        <fullName evidence="4">Exodeoxyribonuclease-5</fullName>
    </submittedName>
</protein>
<dbReference type="GO" id="GO:0003678">
    <property type="term" value="F:DNA helicase activity"/>
    <property type="evidence" value="ECO:0007669"/>
    <property type="project" value="UniProtKB-ARBA"/>
</dbReference>
<evidence type="ECO:0000256" key="1">
    <source>
        <dbReference type="ARBA" id="ARBA00022741"/>
    </source>
</evidence>
<dbReference type="STRING" id="89524.SAMN05444370_1199"/>
<dbReference type="InterPro" id="IPR003593">
    <property type="entry name" value="AAA+_ATPase"/>
</dbReference>
<evidence type="ECO:0000313" key="5">
    <source>
        <dbReference type="Proteomes" id="UP000198703"/>
    </source>
</evidence>
<accession>A0A1H4F6P0</accession>
<dbReference type="Gene3D" id="3.40.50.300">
    <property type="entry name" value="P-loop containing nucleotide triphosphate hydrolases"/>
    <property type="match status" value="2"/>
</dbReference>